<keyword evidence="2" id="KW-1185">Reference proteome</keyword>
<evidence type="ECO:0000313" key="2">
    <source>
        <dbReference type="Proteomes" id="UP000184315"/>
    </source>
</evidence>
<dbReference type="RefSeq" id="WP_072716962.1">
    <property type="nucleotide sequence ID" value="NZ_LN889762.1"/>
</dbReference>
<dbReference type="STRING" id="671072.PL921460020"/>
<reference evidence="2" key="1">
    <citation type="submission" date="2015-10" db="EMBL/GenBank/DDBJ databases">
        <authorList>
            <person name="Regsiter A."/>
            <person name="william w."/>
        </authorList>
    </citation>
    <scope>NUCLEOTIDE SEQUENCE [LARGE SCALE GENOMIC DNA]</scope>
</reference>
<dbReference type="AlphaFoldDB" id="A0A1J1LNC0"/>
<organism evidence="1 2">
    <name type="scientific">Planktothrix tepida PCC 9214</name>
    <dbReference type="NCBI Taxonomy" id="671072"/>
    <lineage>
        <taxon>Bacteria</taxon>
        <taxon>Bacillati</taxon>
        <taxon>Cyanobacteriota</taxon>
        <taxon>Cyanophyceae</taxon>
        <taxon>Oscillatoriophycideae</taxon>
        <taxon>Oscillatoriales</taxon>
        <taxon>Microcoleaceae</taxon>
        <taxon>Planktothrix</taxon>
    </lineage>
</organism>
<sequence length="143" mass="16292">MEIKHELSLTEEELKIVKLGLLGKLNKNSPYWNKAQRLADSIPIEVKTQEAPKAGITETILLAIEALETATSQEIVEHLGLDYPNSVSALCSKLYRNGKLERFKTEIDPYDRQTQGVRPIHRYKLAKKTIYELKEKKQSGKLS</sequence>
<gene>
    <name evidence="1" type="ORF">PL921460020</name>
</gene>
<name>A0A1J1LNC0_9CYAN</name>
<dbReference type="Proteomes" id="UP000184315">
    <property type="component" value="Unassembled WGS sequence"/>
</dbReference>
<proteinExistence type="predicted"/>
<accession>A0A1J1LNC0</accession>
<dbReference type="EMBL" id="CZDF01000166">
    <property type="protein sequence ID" value="CUR33911.1"/>
    <property type="molecule type" value="Genomic_DNA"/>
</dbReference>
<protein>
    <submittedName>
        <fullName evidence="1">Uncharacterized protein</fullName>
    </submittedName>
</protein>
<evidence type="ECO:0000313" key="1">
    <source>
        <dbReference type="EMBL" id="CUR33911.1"/>
    </source>
</evidence>